<dbReference type="InterPro" id="IPR000330">
    <property type="entry name" value="SNF2_N"/>
</dbReference>
<accession>A0A0A3ID56</accession>
<dbReference type="Pfam" id="PF00271">
    <property type="entry name" value="Helicase_C"/>
    <property type="match status" value="1"/>
</dbReference>
<dbReference type="GO" id="GO:0016787">
    <property type="term" value="F:hydrolase activity"/>
    <property type="evidence" value="ECO:0007669"/>
    <property type="project" value="UniProtKB-KW"/>
</dbReference>
<dbReference type="RefSeq" id="WP_036157063.1">
    <property type="nucleotide sequence ID" value="NZ_AVCX01000002.1"/>
</dbReference>
<keyword evidence="8" id="KW-1185">Reference proteome</keyword>
<dbReference type="PROSITE" id="PS51194">
    <property type="entry name" value="HELICASE_CTER"/>
    <property type="match status" value="1"/>
</dbReference>
<evidence type="ECO:0000313" key="7">
    <source>
        <dbReference type="EMBL" id="KGR82674.1"/>
    </source>
</evidence>
<organism evidence="7 8">
    <name type="scientific">Lysinibacillus odysseyi 34hs-1 = NBRC 100172</name>
    <dbReference type="NCBI Taxonomy" id="1220589"/>
    <lineage>
        <taxon>Bacteria</taxon>
        <taxon>Bacillati</taxon>
        <taxon>Bacillota</taxon>
        <taxon>Bacilli</taxon>
        <taxon>Bacillales</taxon>
        <taxon>Bacillaceae</taxon>
        <taxon>Lysinibacillus</taxon>
    </lineage>
</organism>
<dbReference type="CDD" id="cd18011">
    <property type="entry name" value="DEXDc_RapA"/>
    <property type="match status" value="1"/>
</dbReference>
<dbReference type="EMBL" id="JPVP01000059">
    <property type="protein sequence ID" value="KGR82674.1"/>
    <property type="molecule type" value="Genomic_DNA"/>
</dbReference>
<protein>
    <submittedName>
        <fullName evidence="7">ATP-dependent helicase</fullName>
    </submittedName>
</protein>
<evidence type="ECO:0000259" key="6">
    <source>
        <dbReference type="PROSITE" id="PS51194"/>
    </source>
</evidence>
<evidence type="ECO:0000256" key="2">
    <source>
        <dbReference type="ARBA" id="ARBA00022801"/>
    </source>
</evidence>
<keyword evidence="4" id="KW-0067">ATP-binding</keyword>
<name>A0A0A3ID56_9BACI</name>
<feature type="domain" description="Helicase ATP-binding" evidence="5">
    <location>
        <begin position="68"/>
        <end position="222"/>
    </location>
</feature>
<dbReference type="SUPFAM" id="SSF52540">
    <property type="entry name" value="P-loop containing nucleoside triphosphate hydrolases"/>
    <property type="match status" value="2"/>
</dbReference>
<keyword evidence="1" id="KW-0547">Nucleotide-binding</keyword>
<keyword evidence="3 7" id="KW-0347">Helicase</keyword>
<evidence type="ECO:0000313" key="8">
    <source>
        <dbReference type="Proteomes" id="UP000030437"/>
    </source>
</evidence>
<dbReference type="InterPro" id="IPR014001">
    <property type="entry name" value="Helicase_ATP-bd"/>
</dbReference>
<evidence type="ECO:0000256" key="4">
    <source>
        <dbReference type="ARBA" id="ARBA00022840"/>
    </source>
</evidence>
<proteinExistence type="predicted"/>
<reference evidence="7 8" key="1">
    <citation type="submission" date="2014-02" db="EMBL/GenBank/DDBJ databases">
        <title>Draft genome sequence of Lysinibacillus odysseyi NBRC 100172.</title>
        <authorList>
            <person name="Zhang F."/>
            <person name="Wang G."/>
            <person name="Zhang L."/>
        </authorList>
    </citation>
    <scope>NUCLEOTIDE SEQUENCE [LARGE SCALE GENOMIC DNA]</scope>
    <source>
        <strain evidence="7 8">NBRC 100172</strain>
    </source>
</reference>
<dbReference type="SMART" id="SM00487">
    <property type="entry name" value="DEXDc"/>
    <property type="match status" value="1"/>
</dbReference>
<dbReference type="PANTHER" id="PTHR10799">
    <property type="entry name" value="SNF2/RAD54 HELICASE FAMILY"/>
    <property type="match status" value="1"/>
</dbReference>
<gene>
    <name evidence="7" type="ORF">CD32_17625</name>
</gene>
<comment type="caution">
    <text evidence="7">The sequence shown here is derived from an EMBL/GenBank/DDBJ whole genome shotgun (WGS) entry which is preliminary data.</text>
</comment>
<dbReference type="eggNOG" id="COG0553">
    <property type="taxonomic scope" value="Bacteria"/>
</dbReference>
<dbReference type="AlphaFoldDB" id="A0A0A3ID56"/>
<dbReference type="GO" id="GO:0004386">
    <property type="term" value="F:helicase activity"/>
    <property type="evidence" value="ECO:0007669"/>
    <property type="project" value="UniProtKB-KW"/>
</dbReference>
<dbReference type="Gene3D" id="3.40.50.10810">
    <property type="entry name" value="Tandem AAA-ATPase domain"/>
    <property type="match status" value="1"/>
</dbReference>
<sequence>MYIERSSDWKAGFLKRLEENGPWDNWTLYNMSYDMAEHNLITDFTGLQAPKYLPHFTPLAHQLEAAETVIERMNGKAILADEVGLGKTIEAGLVLKEYMIRGLVKKALILAPASLINQWVEELNNKFFIPAIAYRKKYGIDQSEIIVMSMDTAKKSPHRELIYEQDYDMIIIDEAHKLKNHKTKVYEFVQSLKKKFCLLLTATPIQNDVFELFYLISLLKPGHLGNFEAFQTSFSASKRTVEHEEYLKELVNQVMVRNRRQDTGVEWTNRKVQNIQIQFTKEEQEAYDLLTGLKDISSVFSGAFSMITLQKEICSSKEAACMTLSHMLSKCTSEEEIAYAEAVMEKLMNLEVNSKAEKVYEIISQADDKVIIFTEYRASQTYLQWYLGTKGITSVPFNGKFSKSKRDWMKQLFQEKAQVLIATESGAEGINLQFCHHVINYDLPWNPMKLEQRIGRVHRLGQEHDVHIYNLAIEDTIEQHILGLLYEKIDVFEKVVGELDDILTSYKESI</sequence>
<dbReference type="InterPro" id="IPR038718">
    <property type="entry name" value="SNF2-like_sf"/>
</dbReference>
<dbReference type="Pfam" id="PF00176">
    <property type="entry name" value="SNF2-rel_dom"/>
    <property type="match status" value="1"/>
</dbReference>
<dbReference type="GO" id="GO:0005524">
    <property type="term" value="F:ATP binding"/>
    <property type="evidence" value="ECO:0007669"/>
    <property type="project" value="UniProtKB-KW"/>
</dbReference>
<dbReference type="InterPro" id="IPR049730">
    <property type="entry name" value="SNF2/RAD54-like_C"/>
</dbReference>
<dbReference type="CDD" id="cd18793">
    <property type="entry name" value="SF2_C_SNF"/>
    <property type="match status" value="1"/>
</dbReference>
<dbReference type="Proteomes" id="UP000030437">
    <property type="component" value="Unassembled WGS sequence"/>
</dbReference>
<evidence type="ECO:0000259" key="5">
    <source>
        <dbReference type="PROSITE" id="PS51192"/>
    </source>
</evidence>
<dbReference type="InterPro" id="IPR027417">
    <property type="entry name" value="P-loop_NTPase"/>
</dbReference>
<dbReference type="InterPro" id="IPR001650">
    <property type="entry name" value="Helicase_C-like"/>
</dbReference>
<dbReference type="PROSITE" id="PS51192">
    <property type="entry name" value="HELICASE_ATP_BIND_1"/>
    <property type="match status" value="1"/>
</dbReference>
<dbReference type="OrthoDB" id="9814088at2"/>
<keyword evidence="2" id="KW-0378">Hydrolase</keyword>
<evidence type="ECO:0000256" key="1">
    <source>
        <dbReference type="ARBA" id="ARBA00022741"/>
    </source>
</evidence>
<dbReference type="InterPro" id="IPR057342">
    <property type="entry name" value="DEXDc_RapA"/>
</dbReference>
<evidence type="ECO:0000256" key="3">
    <source>
        <dbReference type="ARBA" id="ARBA00022806"/>
    </source>
</evidence>
<feature type="domain" description="Helicase C-terminal" evidence="6">
    <location>
        <begin position="355"/>
        <end position="503"/>
    </location>
</feature>
<dbReference type="STRING" id="1220589.CD32_17625"/>
<dbReference type="SMART" id="SM00490">
    <property type="entry name" value="HELICc"/>
    <property type="match status" value="1"/>
</dbReference>
<dbReference type="Gene3D" id="3.40.50.300">
    <property type="entry name" value="P-loop containing nucleotide triphosphate hydrolases"/>
    <property type="match status" value="1"/>
</dbReference>